<proteinExistence type="predicted"/>
<keyword evidence="1" id="KW-0472">Membrane</keyword>
<evidence type="ECO:0000313" key="3">
    <source>
        <dbReference type="Proteomes" id="UP000054725"/>
    </source>
</evidence>
<dbReference type="AlphaFoldDB" id="A0A0W0WVL0"/>
<protein>
    <submittedName>
        <fullName evidence="2">Uncharacterized protein</fullName>
    </submittedName>
</protein>
<feature type="transmembrane region" description="Helical" evidence="1">
    <location>
        <begin position="115"/>
        <end position="140"/>
    </location>
</feature>
<dbReference type="InterPro" id="IPR009937">
    <property type="entry name" value="Phage_holin_3_6"/>
</dbReference>
<sequence>MFFFTRLQIPRFSSTSYEALIEETLLTRGMIEGNNHKYKALLKLKRHAIDMAASFHQLSGVSTNSSNIGPLQDLIQEAISATLSAKAVNPQEIRERLNLLKVELSSEQGRKLVSALFMFTNFFLTTVAVLGVVFFSAAMLTSPLGIALVAACMTIVSTAVLLAATYSLYVDGRNLFDKQIKEIESGIDFLLDEYPVLVAQDPEAYDYVPQCN</sequence>
<reference evidence="2 3" key="1">
    <citation type="submission" date="2015-11" db="EMBL/GenBank/DDBJ databases">
        <title>Genomic analysis of 38 Legionella species identifies large and diverse effector repertoires.</title>
        <authorList>
            <person name="Burstein D."/>
            <person name="Amaro F."/>
            <person name="Zusman T."/>
            <person name="Lifshitz Z."/>
            <person name="Cohen O."/>
            <person name="Gilbert J.A."/>
            <person name="Pupko T."/>
            <person name="Shuman H.A."/>
            <person name="Segal G."/>
        </authorList>
    </citation>
    <scope>NUCLEOTIDE SEQUENCE [LARGE SCALE GENOMIC DNA]</scope>
    <source>
        <strain evidence="2 3">ATCC 49506</strain>
    </source>
</reference>
<organism evidence="2 3">
    <name type="scientific">Legionella nautarum</name>
    <dbReference type="NCBI Taxonomy" id="45070"/>
    <lineage>
        <taxon>Bacteria</taxon>
        <taxon>Pseudomonadati</taxon>
        <taxon>Pseudomonadota</taxon>
        <taxon>Gammaproteobacteria</taxon>
        <taxon>Legionellales</taxon>
        <taxon>Legionellaceae</taxon>
        <taxon>Legionella</taxon>
    </lineage>
</organism>
<accession>A0A0W0WVL0</accession>
<keyword evidence="3" id="KW-1185">Reference proteome</keyword>
<dbReference type="RefSeq" id="WP_058504345.1">
    <property type="nucleotide sequence ID" value="NZ_CAAAIF010000001.1"/>
</dbReference>
<keyword evidence="1" id="KW-0812">Transmembrane</keyword>
<evidence type="ECO:0000256" key="1">
    <source>
        <dbReference type="SAM" id="Phobius"/>
    </source>
</evidence>
<comment type="caution">
    <text evidence="2">The sequence shown here is derived from an EMBL/GenBank/DDBJ whole genome shotgun (WGS) entry which is preliminary data.</text>
</comment>
<dbReference type="PATRIC" id="fig|45070.6.peg.1387"/>
<dbReference type="EMBL" id="LNYO01000013">
    <property type="protein sequence ID" value="KTD36337.1"/>
    <property type="molecule type" value="Genomic_DNA"/>
</dbReference>
<dbReference type="OrthoDB" id="5654051at2"/>
<feature type="transmembrane region" description="Helical" evidence="1">
    <location>
        <begin position="146"/>
        <end position="169"/>
    </location>
</feature>
<keyword evidence="1" id="KW-1133">Transmembrane helix</keyword>
<dbReference type="Proteomes" id="UP000054725">
    <property type="component" value="Unassembled WGS sequence"/>
</dbReference>
<dbReference type="Pfam" id="PF07332">
    <property type="entry name" value="Phage_holin_3_6"/>
    <property type="match status" value="1"/>
</dbReference>
<gene>
    <name evidence="2" type="ORF">Lnau_1321</name>
</gene>
<name>A0A0W0WVL0_9GAMM</name>
<evidence type="ECO:0000313" key="2">
    <source>
        <dbReference type="EMBL" id="KTD36337.1"/>
    </source>
</evidence>